<organism evidence="2 3">
    <name type="scientific">Seminavis robusta</name>
    <dbReference type="NCBI Taxonomy" id="568900"/>
    <lineage>
        <taxon>Eukaryota</taxon>
        <taxon>Sar</taxon>
        <taxon>Stramenopiles</taxon>
        <taxon>Ochrophyta</taxon>
        <taxon>Bacillariophyta</taxon>
        <taxon>Bacillariophyceae</taxon>
        <taxon>Bacillariophycidae</taxon>
        <taxon>Naviculales</taxon>
        <taxon>Naviculaceae</taxon>
        <taxon>Seminavis</taxon>
    </lineage>
</organism>
<protein>
    <submittedName>
        <fullName evidence="2">Uncharacterized protein</fullName>
    </submittedName>
</protein>
<feature type="compositionally biased region" description="Basic residues" evidence="1">
    <location>
        <begin position="105"/>
        <end position="116"/>
    </location>
</feature>
<feature type="compositionally biased region" description="Basic residues" evidence="1">
    <location>
        <begin position="294"/>
        <end position="309"/>
    </location>
</feature>
<accession>A0A9N8DEQ2</accession>
<feature type="region of interest" description="Disordered" evidence="1">
    <location>
        <begin position="66"/>
        <end position="135"/>
    </location>
</feature>
<keyword evidence="3" id="KW-1185">Reference proteome</keyword>
<gene>
    <name evidence="2" type="ORF">SEMRO_36_G022670.1</name>
</gene>
<reference evidence="2" key="1">
    <citation type="submission" date="2020-06" db="EMBL/GenBank/DDBJ databases">
        <authorList>
            <consortium name="Plant Systems Biology data submission"/>
        </authorList>
    </citation>
    <scope>NUCLEOTIDE SEQUENCE</scope>
    <source>
        <strain evidence="2">D6</strain>
    </source>
</reference>
<evidence type="ECO:0000256" key="1">
    <source>
        <dbReference type="SAM" id="MobiDB-lite"/>
    </source>
</evidence>
<proteinExistence type="predicted"/>
<evidence type="ECO:0000313" key="3">
    <source>
        <dbReference type="Proteomes" id="UP001153069"/>
    </source>
</evidence>
<feature type="region of interest" description="Disordered" evidence="1">
    <location>
        <begin position="261"/>
        <end position="363"/>
    </location>
</feature>
<comment type="caution">
    <text evidence="2">The sequence shown here is derived from an EMBL/GenBank/DDBJ whole genome shotgun (WGS) entry which is preliminary data.</text>
</comment>
<evidence type="ECO:0000313" key="2">
    <source>
        <dbReference type="EMBL" id="CAB9498334.1"/>
    </source>
</evidence>
<dbReference type="Proteomes" id="UP001153069">
    <property type="component" value="Unassembled WGS sequence"/>
</dbReference>
<feature type="region of interest" description="Disordered" evidence="1">
    <location>
        <begin position="387"/>
        <end position="406"/>
    </location>
</feature>
<feature type="compositionally biased region" description="Polar residues" evidence="1">
    <location>
        <begin position="276"/>
        <end position="290"/>
    </location>
</feature>
<feature type="compositionally biased region" description="Low complexity" evidence="1">
    <location>
        <begin position="70"/>
        <end position="81"/>
    </location>
</feature>
<feature type="compositionally biased region" description="Polar residues" evidence="1">
    <location>
        <begin position="328"/>
        <end position="339"/>
    </location>
</feature>
<sequence>MSDPTTSCTTTNNSRRVSTMKKRYANLAPGLAAKAGVVEEPRRSVILEMERIPSFRRLNGDSLFEEPLESSTAGPSSGAAPEDNGFIVRRSGVKGPRRTTVTNRRTGHHERRHQRSSKRDNNNRRKRGSIQIPETKVMVQRVSPQEDALFMDESCKTLNTETTASTTSTHSSLEDSLIFATSSSELEFDDNDDDFFRVMDEFVEDRDRNHKSCGEMHLMMMDQSSSSLEGPLSASCSSLKYRNLGQRVQAAHAIVADEVHFVPPNTNPSDLMPLVETNNRHSNNSSTAKENSTRSRRSTRPGRRGRRSRSLTTEDDFRGPRKPMPLNKKSSSDPTVQKDSTTSHHSRRSGRRSSLGGSSPQLVMDDETLSDALQLLEVVQKSDDYGLKKNKQQMTTKDDKLSSLPPQWSLPKLLSRGHRRTLQLKRQQQQEEMCQQFFGEQ</sequence>
<name>A0A9N8DEQ2_9STRA</name>
<dbReference type="AlphaFoldDB" id="A0A9N8DEQ2"/>
<dbReference type="EMBL" id="CAICTM010000036">
    <property type="protein sequence ID" value="CAB9498334.1"/>
    <property type="molecule type" value="Genomic_DNA"/>
</dbReference>